<dbReference type="InterPro" id="IPR023214">
    <property type="entry name" value="HAD_sf"/>
</dbReference>
<evidence type="ECO:0000313" key="17">
    <source>
        <dbReference type="Proteomes" id="UP000284219"/>
    </source>
</evidence>
<dbReference type="InterPro" id="IPR001757">
    <property type="entry name" value="P_typ_ATPase"/>
</dbReference>
<dbReference type="FunFam" id="2.70.150.10:FF:000002">
    <property type="entry name" value="Copper-transporting ATPase 1, putative"/>
    <property type="match status" value="1"/>
</dbReference>
<dbReference type="Gene3D" id="3.40.50.1000">
    <property type="entry name" value="HAD superfamily/HAD-like"/>
    <property type="match status" value="1"/>
</dbReference>
<keyword evidence="9" id="KW-0460">Magnesium</keyword>
<keyword evidence="10" id="KW-1278">Translocase</keyword>
<feature type="transmembrane region" description="Helical" evidence="14">
    <location>
        <begin position="43"/>
        <end position="65"/>
    </location>
</feature>
<dbReference type="GO" id="GO:0016887">
    <property type="term" value="F:ATP hydrolysis activity"/>
    <property type="evidence" value="ECO:0007669"/>
    <property type="project" value="InterPro"/>
</dbReference>
<feature type="domain" description="P-type ATPase A" evidence="15">
    <location>
        <begin position="137"/>
        <end position="237"/>
    </location>
</feature>
<keyword evidence="17" id="KW-1185">Reference proteome</keyword>
<evidence type="ECO:0000256" key="14">
    <source>
        <dbReference type="RuleBase" id="RU362081"/>
    </source>
</evidence>
<dbReference type="PRINTS" id="PR00941">
    <property type="entry name" value="CDATPASE"/>
</dbReference>
<dbReference type="AlphaFoldDB" id="A0A419SK75"/>
<feature type="transmembrane region" description="Helical" evidence="14">
    <location>
        <begin position="260"/>
        <end position="281"/>
    </location>
</feature>
<evidence type="ECO:0000313" key="16">
    <source>
        <dbReference type="EMBL" id="RKD24339.1"/>
    </source>
</evidence>
<evidence type="ECO:0000256" key="9">
    <source>
        <dbReference type="ARBA" id="ARBA00022842"/>
    </source>
</evidence>
<evidence type="ECO:0000256" key="10">
    <source>
        <dbReference type="ARBA" id="ARBA00022967"/>
    </source>
</evidence>
<dbReference type="InterPro" id="IPR044492">
    <property type="entry name" value="P_typ_ATPase_HD_dom"/>
</dbReference>
<dbReference type="InterPro" id="IPR023299">
    <property type="entry name" value="ATPase_P-typ_cyto_dom_N"/>
</dbReference>
<evidence type="ECO:0000256" key="11">
    <source>
        <dbReference type="ARBA" id="ARBA00022989"/>
    </source>
</evidence>
<dbReference type="SFLD" id="SFLDG00002">
    <property type="entry name" value="C1.7:_P-type_atpase_like"/>
    <property type="match status" value="1"/>
</dbReference>
<accession>A0A419SK75</accession>
<evidence type="ECO:0000259" key="15">
    <source>
        <dbReference type="Pfam" id="PF00122"/>
    </source>
</evidence>
<evidence type="ECO:0000256" key="4">
    <source>
        <dbReference type="ARBA" id="ARBA00022553"/>
    </source>
</evidence>
<evidence type="ECO:0000256" key="1">
    <source>
        <dbReference type="ARBA" id="ARBA00004651"/>
    </source>
</evidence>
<evidence type="ECO:0000256" key="8">
    <source>
        <dbReference type="ARBA" id="ARBA00022840"/>
    </source>
</evidence>
<dbReference type="SUPFAM" id="SSF56784">
    <property type="entry name" value="HAD-like"/>
    <property type="match status" value="1"/>
</dbReference>
<dbReference type="GO" id="GO:0005886">
    <property type="term" value="C:plasma membrane"/>
    <property type="evidence" value="ECO:0007669"/>
    <property type="project" value="UniProtKB-SubCell"/>
</dbReference>
<dbReference type="PROSITE" id="PS00154">
    <property type="entry name" value="ATPASE_E1_E2"/>
    <property type="match status" value="1"/>
</dbReference>
<dbReference type="SUPFAM" id="SSF81653">
    <property type="entry name" value="Calcium ATPase, transduction domain A"/>
    <property type="match status" value="1"/>
</dbReference>
<dbReference type="GO" id="GO:0019829">
    <property type="term" value="F:ATPase-coupled monoatomic cation transmembrane transporter activity"/>
    <property type="evidence" value="ECO:0007669"/>
    <property type="project" value="InterPro"/>
</dbReference>
<dbReference type="SUPFAM" id="SSF81665">
    <property type="entry name" value="Calcium ATPase, transmembrane domain M"/>
    <property type="match status" value="1"/>
</dbReference>
<keyword evidence="12" id="KW-0406">Ion transport</keyword>
<keyword evidence="5 14" id="KW-0812">Transmembrane</keyword>
<keyword evidence="3" id="KW-0813">Transport</keyword>
<dbReference type="InterPro" id="IPR036412">
    <property type="entry name" value="HAD-like_sf"/>
</dbReference>
<keyword evidence="4" id="KW-0597">Phosphoprotein</keyword>
<proteinExistence type="inferred from homology"/>
<dbReference type="InterPro" id="IPR018303">
    <property type="entry name" value="ATPase_P-typ_P_site"/>
</dbReference>
<dbReference type="Gene3D" id="3.40.1110.10">
    <property type="entry name" value="Calcium-transporting ATPase, cytoplasmic domain N"/>
    <property type="match status" value="1"/>
</dbReference>
<dbReference type="OrthoDB" id="9813266at2"/>
<dbReference type="RefSeq" id="WP_120189634.1">
    <property type="nucleotide sequence ID" value="NZ_MCHY01000008.1"/>
</dbReference>
<dbReference type="EMBL" id="MCHY01000008">
    <property type="protein sequence ID" value="RKD24339.1"/>
    <property type="molecule type" value="Genomic_DNA"/>
</dbReference>
<evidence type="ECO:0000256" key="13">
    <source>
        <dbReference type="ARBA" id="ARBA00023136"/>
    </source>
</evidence>
<dbReference type="GO" id="GO:0005524">
    <property type="term" value="F:ATP binding"/>
    <property type="evidence" value="ECO:0007669"/>
    <property type="project" value="UniProtKB-UniRule"/>
</dbReference>
<dbReference type="InterPro" id="IPR059000">
    <property type="entry name" value="ATPase_P-type_domA"/>
</dbReference>
<dbReference type="NCBIfam" id="TIGR01511">
    <property type="entry name" value="ATPase-IB1_Cu"/>
    <property type="match status" value="1"/>
</dbReference>
<dbReference type="CDD" id="cd07551">
    <property type="entry name" value="P-type_ATPase_HM_ZosA_PfeT-like"/>
    <property type="match status" value="1"/>
</dbReference>
<dbReference type="NCBIfam" id="TIGR01525">
    <property type="entry name" value="ATPase-IB_hvy"/>
    <property type="match status" value="1"/>
</dbReference>
<protein>
    <submittedName>
        <fullName evidence="16">Copper-translocating P-type ATPase</fullName>
    </submittedName>
</protein>
<dbReference type="PRINTS" id="PR00119">
    <property type="entry name" value="CATATPASE"/>
</dbReference>
<dbReference type="InterPro" id="IPR023298">
    <property type="entry name" value="ATPase_P-typ_TM_dom_sf"/>
</dbReference>
<comment type="similarity">
    <text evidence="2 14">Belongs to the cation transport ATPase (P-type) (TC 3.A.3) family. Type IB subfamily.</text>
</comment>
<dbReference type="SFLD" id="SFLDS00003">
    <property type="entry name" value="Haloacid_Dehalogenase"/>
    <property type="match status" value="1"/>
</dbReference>
<name>A0A419SK75_9BACL</name>
<reference evidence="16 17" key="1">
    <citation type="submission" date="2016-08" db="EMBL/GenBank/DDBJ databases">
        <title>Novel Firmicute Genomes.</title>
        <authorList>
            <person name="Poppleton D.I."/>
            <person name="Gribaldo S."/>
        </authorList>
    </citation>
    <scope>NUCLEOTIDE SEQUENCE [LARGE SCALE GENOMIC DNA]</scope>
    <source>
        <strain evidence="16 17">RAOx-1</strain>
    </source>
</reference>
<keyword evidence="11 14" id="KW-1133">Transmembrane helix</keyword>
<comment type="subcellular location">
    <subcellularLocation>
        <location evidence="1">Cell membrane</location>
        <topology evidence="1">Multi-pass membrane protein</topology>
    </subcellularLocation>
</comment>
<dbReference type="Pfam" id="PF00122">
    <property type="entry name" value="E1-E2_ATPase"/>
    <property type="match status" value="1"/>
</dbReference>
<dbReference type="NCBIfam" id="TIGR01494">
    <property type="entry name" value="ATPase_P-type"/>
    <property type="match status" value="1"/>
</dbReference>
<comment type="caution">
    <text evidence="16">The sequence shown here is derived from an EMBL/GenBank/DDBJ whole genome shotgun (WGS) entry which is preliminary data.</text>
</comment>
<evidence type="ECO:0000256" key="3">
    <source>
        <dbReference type="ARBA" id="ARBA00022448"/>
    </source>
</evidence>
<keyword evidence="6 14" id="KW-0479">Metal-binding</keyword>
<feature type="transmembrane region" description="Helical" evidence="14">
    <location>
        <begin position="596"/>
        <end position="615"/>
    </location>
</feature>
<feature type="transmembrane region" description="Helical" evidence="14">
    <location>
        <begin position="287"/>
        <end position="311"/>
    </location>
</feature>
<evidence type="ECO:0000256" key="7">
    <source>
        <dbReference type="ARBA" id="ARBA00022741"/>
    </source>
</evidence>
<dbReference type="SFLD" id="SFLDF00027">
    <property type="entry name" value="p-type_atpase"/>
    <property type="match status" value="1"/>
</dbReference>
<keyword evidence="8 14" id="KW-0067">ATP-binding</keyword>
<keyword evidence="14" id="KW-1003">Cell membrane</keyword>
<dbReference type="Proteomes" id="UP000284219">
    <property type="component" value="Unassembled WGS sequence"/>
</dbReference>
<dbReference type="GO" id="GO:0046872">
    <property type="term" value="F:metal ion binding"/>
    <property type="evidence" value="ECO:0007669"/>
    <property type="project" value="UniProtKB-KW"/>
</dbReference>
<feature type="transmembrane region" description="Helical" evidence="14">
    <location>
        <begin position="86"/>
        <end position="104"/>
    </location>
</feature>
<evidence type="ECO:0000256" key="2">
    <source>
        <dbReference type="ARBA" id="ARBA00006024"/>
    </source>
</evidence>
<organism evidence="16 17">
    <name type="scientific">Ammoniphilus oxalaticus</name>
    <dbReference type="NCBI Taxonomy" id="66863"/>
    <lineage>
        <taxon>Bacteria</taxon>
        <taxon>Bacillati</taxon>
        <taxon>Bacillota</taxon>
        <taxon>Bacilli</taxon>
        <taxon>Bacillales</taxon>
        <taxon>Paenibacillaceae</taxon>
        <taxon>Aneurinibacillus group</taxon>
        <taxon>Ammoniphilus</taxon>
    </lineage>
</organism>
<dbReference type="InterPro" id="IPR051949">
    <property type="entry name" value="Cation_Transport_ATPase"/>
</dbReference>
<evidence type="ECO:0000256" key="12">
    <source>
        <dbReference type="ARBA" id="ARBA00023065"/>
    </source>
</evidence>
<evidence type="ECO:0000256" key="6">
    <source>
        <dbReference type="ARBA" id="ARBA00022723"/>
    </source>
</evidence>
<keyword evidence="7 14" id="KW-0547">Nucleotide-binding</keyword>
<keyword evidence="13 14" id="KW-0472">Membrane</keyword>
<evidence type="ECO:0000256" key="5">
    <source>
        <dbReference type="ARBA" id="ARBA00022692"/>
    </source>
</evidence>
<dbReference type="InterPro" id="IPR027256">
    <property type="entry name" value="P-typ_ATPase_IB"/>
</dbReference>
<dbReference type="PANTHER" id="PTHR43079:SF1">
    <property type="entry name" value="CADMIUM_ZINC-TRANSPORTING ATPASE HMA1, CHLOROPLASTIC-RELATED"/>
    <property type="match status" value="1"/>
</dbReference>
<sequence>MSANVKEKVQERDRRQEEGIDVAAWFKQHGESVAVIGSGALTLMAWLLSGQSQLSVGLFLLAYIIGGYAKMKEGIITLVKERDLDVNLLMLLAAIGAASIGYWLEGAVLIFIFAVSGVLENYTLAKSYREIASLMDMKPEMAVRLIDGQEHAVKIEELQVKDLVIVKPGERIPADGIVKDGVSFVDQAMITGESVPVEKATGEEVFAGTLNGQGSLIIEVTSSSESTLFSKIIRMVQEAQSEKPASQQFMERFESTYAKSVLGITVVLIMIPPFVFGWSWTEALYRAMVFLVVASPCALVASVMPVILSAISSSARKGVLFKGGAHLEILAEIKAIAVDKTGTLTLGRPQVTDIHAYQGYERNDILRIAGAIEMMSEHPISLALIEKAKEEGIELIRPNQMQSFPGRGVAAEYEGLNWKVGNADFVGSELFDEQTRERINELEKQGKTVIYLTNHEGLAGLFAIKDTIRLEAKETIAQLKNLGIAVVMLTGDREGTARAIADEAGIDEVYAEMLPADKVEKVKEMRQKYGQVAMLGDGVNDAPALATASVGIAMGITGSDVSLETADLVLVHDDLVRLPGAIRTSQKARRVIKQNIVFSLTVIFLLILSNFFQFLTLPLGVIGHEGSTILVILNGLRLLKS</sequence>
<dbReference type="PANTHER" id="PTHR43079">
    <property type="entry name" value="PROBABLE CADMIUM/ZINC-TRANSPORTING ATPASE HMA1"/>
    <property type="match status" value="1"/>
</dbReference>
<dbReference type="Gene3D" id="2.70.150.10">
    <property type="entry name" value="Calcium-transporting ATPase, cytoplasmic transduction domain A"/>
    <property type="match status" value="1"/>
</dbReference>
<gene>
    <name evidence="16" type="ORF">BEP19_08055</name>
</gene>
<dbReference type="InterPro" id="IPR008250">
    <property type="entry name" value="ATPase_P-typ_transduc_dom_A_sf"/>
</dbReference>
<dbReference type="Pfam" id="PF00702">
    <property type="entry name" value="Hydrolase"/>
    <property type="match status" value="1"/>
</dbReference>